<reference evidence="1 2" key="1">
    <citation type="submission" date="2020-07" db="EMBL/GenBank/DDBJ databases">
        <title>Description of Kordia aestuariivivens sp. nov., isolated from a tidal flat.</title>
        <authorList>
            <person name="Park S."/>
            <person name="Yoon J.-H."/>
        </authorList>
    </citation>
    <scope>NUCLEOTIDE SEQUENCE [LARGE SCALE GENOMIC DNA]</scope>
    <source>
        <strain evidence="1 2">YSTF-M3</strain>
    </source>
</reference>
<sequence length="63" mass="7146">MIDTLRQNIENALSQVTLQNAPKIFHAIEEEIGYKNIEDRIINMMISESMTASACIVHIENSL</sequence>
<organism evidence="1 2">
    <name type="scientific">Kordia aestuariivivens</name>
    <dbReference type="NCBI Taxonomy" id="2759037"/>
    <lineage>
        <taxon>Bacteria</taxon>
        <taxon>Pseudomonadati</taxon>
        <taxon>Bacteroidota</taxon>
        <taxon>Flavobacteriia</taxon>
        <taxon>Flavobacteriales</taxon>
        <taxon>Flavobacteriaceae</taxon>
        <taxon>Kordia</taxon>
    </lineage>
</organism>
<protein>
    <submittedName>
        <fullName evidence="1">Uncharacterized protein</fullName>
    </submittedName>
</protein>
<name>A0ABR7Q617_9FLAO</name>
<evidence type="ECO:0000313" key="1">
    <source>
        <dbReference type="EMBL" id="MBC8753963.1"/>
    </source>
</evidence>
<dbReference type="RefSeq" id="WP_187560997.1">
    <property type="nucleotide sequence ID" value="NZ_JACGWS010000002.1"/>
</dbReference>
<comment type="caution">
    <text evidence="1">The sequence shown here is derived from an EMBL/GenBank/DDBJ whole genome shotgun (WGS) entry which is preliminary data.</text>
</comment>
<proteinExistence type="predicted"/>
<keyword evidence="2" id="KW-1185">Reference proteome</keyword>
<evidence type="ECO:0000313" key="2">
    <source>
        <dbReference type="Proteomes" id="UP000619238"/>
    </source>
</evidence>
<gene>
    <name evidence="1" type="ORF">H2O64_04725</name>
</gene>
<accession>A0ABR7Q617</accession>
<dbReference type="EMBL" id="JACGWS010000002">
    <property type="protein sequence ID" value="MBC8753963.1"/>
    <property type="molecule type" value="Genomic_DNA"/>
</dbReference>
<dbReference type="Proteomes" id="UP000619238">
    <property type="component" value="Unassembled WGS sequence"/>
</dbReference>